<dbReference type="InterPro" id="IPR016166">
    <property type="entry name" value="FAD-bd_PCMH"/>
</dbReference>
<evidence type="ECO:0000259" key="2">
    <source>
        <dbReference type="PROSITE" id="PS51387"/>
    </source>
</evidence>
<dbReference type="AlphaFoldDB" id="A0A0K1EBV1"/>
<dbReference type="InterPro" id="IPR016169">
    <property type="entry name" value="FAD-bd_PCMH_sub2"/>
</dbReference>
<dbReference type="STRING" id="52.CMC5_021940"/>
<keyword evidence="1" id="KW-0560">Oxidoreductase</keyword>
<dbReference type="PANTHER" id="PTHR43762:SF1">
    <property type="entry name" value="D-ARABINONO-1,4-LACTONE OXIDASE"/>
    <property type="match status" value="1"/>
</dbReference>
<dbReference type="Proteomes" id="UP000067626">
    <property type="component" value="Chromosome"/>
</dbReference>
<dbReference type="Gene3D" id="3.30.465.10">
    <property type="match status" value="1"/>
</dbReference>
<gene>
    <name evidence="3" type="ORF">CMC5_021940</name>
</gene>
<name>A0A0K1EBV1_CHOCO</name>
<proteinExistence type="predicted"/>
<dbReference type="InterPro" id="IPR010031">
    <property type="entry name" value="FAD_lactone_oxidase-like"/>
</dbReference>
<dbReference type="Pfam" id="PF04030">
    <property type="entry name" value="ALO"/>
    <property type="match status" value="1"/>
</dbReference>
<feature type="domain" description="FAD-binding PCMH-type" evidence="2">
    <location>
        <begin position="5"/>
        <end position="211"/>
    </location>
</feature>
<dbReference type="KEGG" id="ccro:CMC5_021940"/>
<reference evidence="3 4" key="1">
    <citation type="submission" date="2015-07" db="EMBL/GenBank/DDBJ databases">
        <title>Genome analysis of myxobacterium Chondromyces crocatus Cm c5 reveals a high potential for natural compound synthesis and the genetic basis for the loss of fruiting body formation.</title>
        <authorList>
            <person name="Zaburannyi N."/>
            <person name="Bunk B."/>
            <person name="Maier J."/>
            <person name="Overmann J."/>
            <person name="Mueller R."/>
        </authorList>
    </citation>
    <scope>NUCLEOTIDE SEQUENCE [LARGE SCALE GENOMIC DNA]</scope>
    <source>
        <strain evidence="3 4">Cm c5</strain>
    </source>
</reference>
<dbReference type="GO" id="GO:0071949">
    <property type="term" value="F:FAD binding"/>
    <property type="evidence" value="ECO:0007669"/>
    <property type="project" value="InterPro"/>
</dbReference>
<protein>
    <recommendedName>
        <fullName evidence="2">FAD-binding PCMH-type domain-containing protein</fullName>
    </recommendedName>
</protein>
<accession>A0A0K1EBV1</accession>
<evidence type="ECO:0000313" key="4">
    <source>
        <dbReference type="Proteomes" id="UP000067626"/>
    </source>
</evidence>
<dbReference type="RefSeq" id="WP_050430340.1">
    <property type="nucleotide sequence ID" value="NZ_CP012159.1"/>
</dbReference>
<dbReference type="InterPro" id="IPR036318">
    <property type="entry name" value="FAD-bd_PCMH-like_sf"/>
</dbReference>
<dbReference type="SUPFAM" id="SSF56176">
    <property type="entry name" value="FAD-binding/transporter-associated domain-like"/>
    <property type="match status" value="1"/>
</dbReference>
<dbReference type="GO" id="GO:0003885">
    <property type="term" value="F:D-arabinono-1,4-lactone oxidase activity"/>
    <property type="evidence" value="ECO:0007669"/>
    <property type="project" value="InterPro"/>
</dbReference>
<dbReference type="PROSITE" id="PS51387">
    <property type="entry name" value="FAD_PCMH"/>
    <property type="match status" value="1"/>
</dbReference>
<dbReference type="Gene3D" id="3.30.70.2520">
    <property type="match status" value="1"/>
</dbReference>
<keyword evidence="4" id="KW-1185">Reference proteome</keyword>
<sequence length="631" mass="70186">MTNIISKGSDGYYHPATEEQLQSLVAHAYDKRIPLRVRGSQHSVIQAIYTTGFDGQGAPPADTITIMLDKYRQVTITPDANDPTHALVEVEAGCNLGKNPYDPTGTSTWENSLNYLLQTGVDGNKYALSDLGGISHQTVSGFFSTGSSGGSTQYSVYDDIVRIRFIDGTGELHDVSRDAEDPRARDLFFAAGISLGLLGVISKVWLRAGPAYNIKGTQTTTATSDAPIDLFGDRPDQPSLESYLQQTQYTRLMWWPQRSFERIQVWQCERLEPAPGFVPKPYEELGTTPQINALAGSLFYTLIGNLDDIAAVPPKLDNWYRHLDGTLSGQNDSNVCTPLPSSRDRRARSVDEVLAFLQKAILQGLRAHPGLTPGSDIHTRATQLATAIKAPTLANEDSLPDWLAGLITLAIKLLLDNALSTPQAQQFASYFQTVLPGILPGLLAIFVPLEPVDAPQQFQDTWLCGLPMDNQMDDQLWPTAFTELWIPIDRATEVMQTLKTFYEGGGDATVSFERTGTFSCELYAAKNSPFWMSPSYGADVYRVDVFWFELNAADPTKTFYPPFWELLKPFTFKPHWGKDLPPPSADWLAYYKQGFPMLERFLQLRAQLDPAQIFVSDYWREHFGIEKPSAP</sequence>
<dbReference type="GO" id="GO:0016020">
    <property type="term" value="C:membrane"/>
    <property type="evidence" value="ECO:0007669"/>
    <property type="project" value="InterPro"/>
</dbReference>
<organism evidence="3 4">
    <name type="scientific">Chondromyces crocatus</name>
    <dbReference type="NCBI Taxonomy" id="52"/>
    <lineage>
        <taxon>Bacteria</taxon>
        <taxon>Pseudomonadati</taxon>
        <taxon>Myxococcota</taxon>
        <taxon>Polyangia</taxon>
        <taxon>Polyangiales</taxon>
        <taxon>Polyangiaceae</taxon>
        <taxon>Chondromyces</taxon>
    </lineage>
</organism>
<dbReference type="EMBL" id="CP012159">
    <property type="protein sequence ID" value="AKT38053.1"/>
    <property type="molecule type" value="Genomic_DNA"/>
</dbReference>
<dbReference type="PANTHER" id="PTHR43762">
    <property type="entry name" value="L-GULONOLACTONE OXIDASE"/>
    <property type="match status" value="1"/>
</dbReference>
<dbReference type="OrthoDB" id="9800184at2"/>
<evidence type="ECO:0000313" key="3">
    <source>
        <dbReference type="EMBL" id="AKT38053.1"/>
    </source>
</evidence>
<evidence type="ECO:0000256" key="1">
    <source>
        <dbReference type="ARBA" id="ARBA00023002"/>
    </source>
</evidence>
<dbReference type="InterPro" id="IPR007173">
    <property type="entry name" value="ALO_C"/>
</dbReference>